<dbReference type="EMBL" id="RAHH01000035">
    <property type="protein sequence ID" value="RJT37366.1"/>
    <property type="molecule type" value="Genomic_DNA"/>
</dbReference>
<comment type="caution">
    <text evidence="6">The sequence shown here is derived from an EMBL/GenBank/DDBJ whole genome shotgun (WGS) entry which is preliminary data.</text>
</comment>
<evidence type="ECO:0000256" key="1">
    <source>
        <dbReference type="ARBA" id="ARBA00005558"/>
    </source>
</evidence>
<dbReference type="InterPro" id="IPR006533">
    <property type="entry name" value="T6SS_Vgr_RhsGE"/>
</dbReference>
<feature type="domain" description="Putative type VI secretion system Rhs element associated Vgr" evidence="5">
    <location>
        <begin position="476"/>
        <end position="576"/>
    </location>
</feature>
<dbReference type="Pfam" id="PF04717">
    <property type="entry name" value="Phage_base_V"/>
    <property type="match status" value="1"/>
</dbReference>
<feature type="coiled-coil region" evidence="2">
    <location>
        <begin position="555"/>
        <end position="592"/>
    </location>
</feature>
<evidence type="ECO:0000256" key="2">
    <source>
        <dbReference type="SAM" id="Coils"/>
    </source>
</evidence>
<dbReference type="RefSeq" id="WP_120134839.1">
    <property type="nucleotide sequence ID" value="NZ_RAHH01000035.1"/>
</dbReference>
<dbReference type="Pfam" id="PF13296">
    <property type="entry name" value="T6SS_Vgr"/>
    <property type="match status" value="1"/>
</dbReference>
<dbReference type="InterPro" id="IPR006531">
    <property type="entry name" value="Gp5/Vgr_OB"/>
</dbReference>
<dbReference type="Gene3D" id="2.40.50.230">
    <property type="entry name" value="Gp5 N-terminal domain"/>
    <property type="match status" value="1"/>
</dbReference>
<accession>A0A419N387</accession>
<evidence type="ECO:0000259" key="4">
    <source>
        <dbReference type="Pfam" id="PF10106"/>
    </source>
</evidence>
<comment type="similarity">
    <text evidence="1">Belongs to the VgrG protein family.</text>
</comment>
<dbReference type="AlphaFoldDB" id="A0A419N387"/>
<keyword evidence="7" id="KW-1185">Reference proteome</keyword>
<dbReference type="OrthoDB" id="6710627at2"/>
<organism evidence="6 7">
    <name type="scientific">Rahnella woolbedingensis</name>
    <dbReference type="NCBI Taxonomy" id="1510574"/>
    <lineage>
        <taxon>Bacteria</taxon>
        <taxon>Pseudomonadati</taxon>
        <taxon>Pseudomonadota</taxon>
        <taxon>Gammaproteobacteria</taxon>
        <taxon>Enterobacterales</taxon>
        <taxon>Yersiniaceae</taxon>
        <taxon>Rahnella</taxon>
    </lineage>
</organism>
<evidence type="ECO:0000259" key="5">
    <source>
        <dbReference type="Pfam" id="PF13296"/>
    </source>
</evidence>
<sequence>MEDWSALFDGQSRYQLEINDSPVVPDVLNFRGRDALNTPFFWRIEFTSPLSNIPATDLLLKYASLRMRSGKVVHGIITDFEWLSTTVDQSHYSVTLCSRLHLLSLTRRCAVYLDKSVPEVVEQILRSHGLEGSDFEFKLARTYLPRELITQWRETDLEFVQRLLAEVGIWYCSEMNDVTGLDAVVLADSQQAYQFGVTLPCREPAGLFDGAAELVWSVRAWYDAVTGQVSTRDYNYRTATTPMDSRVTARNNAVTTGEHYRYIGPYLEAGDDTTSEPETESGAFYARLHHERELNKSVRLHLFSNASHLSPGQVLETPGSPLTALKEGMLITLTTYRASRDSRLQVSAWGMPYSEQFCFRPPEISRPVMYGSLPARIESCEPHDTYAHLDRLGRYRVKLDFSREDAEPGYAYLWVRMAKSYAGETHGWHTPLIDGTEVGILFDGGDPDRPYIGHAFHDAEHSDVVNRDNRSQNILRTAAGNEIRLEDKRGEEHIVLNTEFGKTQLSQGHIVDGQNKQRGTGFELRTDEYGVIRVAKGLFITADGQSKGTGEVLDMTTALQEIDACQNQLQQLAAAAQQAQALEADIASQRAMFSQRLKPLNVILHLCAPQGVALASGEHLQLSAKENVAINAGGDISAGAMGNIAGLAGKQVGLFARTGKLSVISGEGPVVMQAQNGAMHLSAEQKLSLVSAADMLFAGKKKVTLTGGGSYVIIDAGKVEYGTAGTYTRKIKRTTTTGKATMAVTMPKMGTANIYSAIYQLQDKNGKILVDTPYKITTPSGQTATGFTDDKGYSVPIYTRQAEDAELHILNKIPQPEETMWFIGETDTQQLETELREVKS</sequence>
<proteinExistence type="inferred from homology"/>
<dbReference type="SUPFAM" id="SSF69279">
    <property type="entry name" value="Phage tail proteins"/>
    <property type="match status" value="2"/>
</dbReference>
<dbReference type="Gene3D" id="3.55.50.10">
    <property type="entry name" value="Baseplate protein-like domains"/>
    <property type="match status" value="1"/>
</dbReference>
<dbReference type="InterPro" id="IPR037026">
    <property type="entry name" value="Vgr_OB-fold_dom_sf"/>
</dbReference>
<dbReference type="InterPro" id="IPR028244">
    <property type="entry name" value="T6SS_Rhs_Vgr_dom"/>
</dbReference>
<dbReference type="NCBIfam" id="TIGR03361">
    <property type="entry name" value="VI_Rhs_Vgr"/>
    <property type="match status" value="1"/>
</dbReference>
<feature type="domain" description="Gp5/Type VI secretion system Vgr protein OB-fold" evidence="3">
    <location>
        <begin position="390"/>
        <end position="452"/>
    </location>
</feature>
<dbReference type="SUPFAM" id="SSF69255">
    <property type="entry name" value="gp5 N-terminal domain-like"/>
    <property type="match status" value="1"/>
</dbReference>
<feature type="domain" description="DUF2345" evidence="4">
    <location>
        <begin position="604"/>
        <end position="730"/>
    </location>
</feature>
<dbReference type="NCBIfam" id="TIGR01646">
    <property type="entry name" value="vgr_GE"/>
    <property type="match status" value="1"/>
</dbReference>
<gene>
    <name evidence="6" type="ORF">D6C13_22120</name>
</gene>
<dbReference type="Pfam" id="PF05954">
    <property type="entry name" value="Phage_GPD"/>
    <property type="match status" value="1"/>
</dbReference>
<dbReference type="InterPro" id="IPR018769">
    <property type="entry name" value="VgrG2_DUF2345"/>
</dbReference>
<dbReference type="Proteomes" id="UP000284908">
    <property type="component" value="Unassembled WGS sequence"/>
</dbReference>
<reference evidence="6 7" key="1">
    <citation type="submission" date="2018-09" db="EMBL/GenBank/DDBJ databases">
        <authorList>
            <person name="Le Fleche-Mateos A."/>
        </authorList>
    </citation>
    <scope>NUCLEOTIDE SEQUENCE [LARGE SCALE GENOMIC DNA]</scope>
    <source>
        <strain evidence="6 7">DSM 27399</strain>
    </source>
</reference>
<protein>
    <submittedName>
        <fullName evidence="6">Type VI secretion system tip protein VgrG</fullName>
    </submittedName>
</protein>
<name>A0A419N387_9GAMM</name>
<evidence type="ECO:0000313" key="6">
    <source>
        <dbReference type="EMBL" id="RJT37366.1"/>
    </source>
</evidence>
<dbReference type="Gene3D" id="2.30.110.50">
    <property type="match status" value="2"/>
</dbReference>
<evidence type="ECO:0000259" key="3">
    <source>
        <dbReference type="Pfam" id="PF04717"/>
    </source>
</evidence>
<dbReference type="Pfam" id="PF10106">
    <property type="entry name" value="DUF2345"/>
    <property type="match status" value="1"/>
</dbReference>
<dbReference type="InterPro" id="IPR017847">
    <property type="entry name" value="T6SS_RhsGE_Vgr_subset"/>
</dbReference>
<evidence type="ECO:0000313" key="7">
    <source>
        <dbReference type="Proteomes" id="UP000284908"/>
    </source>
</evidence>
<keyword evidence="2" id="KW-0175">Coiled coil</keyword>